<feature type="coiled-coil region" evidence="4">
    <location>
        <begin position="109"/>
        <end position="143"/>
    </location>
</feature>
<reference evidence="6" key="1">
    <citation type="journal article" date="2023" name="bioRxiv">
        <title>Scaffold-level genome assemblies of two parasitoid biocontrol wasps reveal the parthenogenesis mechanism and an associated novel virus.</title>
        <authorList>
            <person name="Inwood S."/>
            <person name="Skelly J."/>
            <person name="Guhlin J."/>
            <person name="Harrop T."/>
            <person name="Goldson S."/>
            <person name="Dearden P."/>
        </authorList>
    </citation>
    <scope>NUCLEOTIDE SEQUENCE</scope>
    <source>
        <strain evidence="6">Irish</strain>
        <tissue evidence="6">Whole body</tissue>
    </source>
</reference>
<name>A0AA39KRW8_9HYME</name>
<feature type="domain" description="RPA-interacting protein C-terminal" evidence="5">
    <location>
        <begin position="150"/>
        <end position="227"/>
    </location>
</feature>
<evidence type="ECO:0000313" key="7">
    <source>
        <dbReference type="Proteomes" id="UP001168990"/>
    </source>
</evidence>
<keyword evidence="3" id="KW-0862">Zinc</keyword>
<evidence type="ECO:0000256" key="4">
    <source>
        <dbReference type="SAM" id="Coils"/>
    </source>
</evidence>
<dbReference type="InterPro" id="IPR028159">
    <property type="entry name" value="RPA_interact_C_dom"/>
</dbReference>
<dbReference type="GO" id="GO:0005634">
    <property type="term" value="C:nucleus"/>
    <property type="evidence" value="ECO:0007669"/>
    <property type="project" value="TreeGrafter"/>
</dbReference>
<evidence type="ECO:0000256" key="1">
    <source>
        <dbReference type="ARBA" id="ARBA00022723"/>
    </source>
</evidence>
<dbReference type="Proteomes" id="UP001168990">
    <property type="component" value="Unassembled WGS sequence"/>
</dbReference>
<dbReference type="GO" id="GO:0006606">
    <property type="term" value="P:protein import into nucleus"/>
    <property type="evidence" value="ECO:0007669"/>
    <property type="project" value="TreeGrafter"/>
</dbReference>
<dbReference type="PANTHER" id="PTHR31742:SF1">
    <property type="entry name" value="RPA-INTERACTING PROTEIN"/>
    <property type="match status" value="1"/>
</dbReference>
<dbReference type="AlphaFoldDB" id="A0AA39KRW8"/>
<dbReference type="InterPro" id="IPR028156">
    <property type="entry name" value="RIP"/>
</dbReference>
<dbReference type="EMBL" id="JAQQBS010000003">
    <property type="protein sequence ID" value="KAK0171326.1"/>
    <property type="molecule type" value="Genomic_DNA"/>
</dbReference>
<reference evidence="6" key="2">
    <citation type="submission" date="2023-03" db="EMBL/GenBank/DDBJ databases">
        <authorList>
            <person name="Inwood S.N."/>
            <person name="Skelly J.G."/>
            <person name="Guhlin J."/>
            <person name="Harrop T.W.R."/>
            <person name="Goldson S.G."/>
            <person name="Dearden P.K."/>
        </authorList>
    </citation>
    <scope>NUCLEOTIDE SEQUENCE</scope>
    <source>
        <strain evidence="6">Irish</strain>
        <tissue evidence="6">Whole body</tissue>
    </source>
</reference>
<comment type="caution">
    <text evidence="6">The sequence shown here is derived from an EMBL/GenBank/DDBJ whole genome shotgun (WGS) entry which is preliminary data.</text>
</comment>
<keyword evidence="4" id="KW-0175">Coiled coil</keyword>
<organism evidence="6 7">
    <name type="scientific">Microctonus aethiopoides</name>
    <dbReference type="NCBI Taxonomy" id="144406"/>
    <lineage>
        <taxon>Eukaryota</taxon>
        <taxon>Metazoa</taxon>
        <taxon>Ecdysozoa</taxon>
        <taxon>Arthropoda</taxon>
        <taxon>Hexapoda</taxon>
        <taxon>Insecta</taxon>
        <taxon>Pterygota</taxon>
        <taxon>Neoptera</taxon>
        <taxon>Endopterygota</taxon>
        <taxon>Hymenoptera</taxon>
        <taxon>Apocrita</taxon>
        <taxon>Ichneumonoidea</taxon>
        <taxon>Braconidae</taxon>
        <taxon>Euphorinae</taxon>
        <taxon>Microctonus</taxon>
    </lineage>
</organism>
<evidence type="ECO:0000313" key="6">
    <source>
        <dbReference type="EMBL" id="KAK0171326.1"/>
    </source>
</evidence>
<dbReference type="PANTHER" id="PTHR31742">
    <property type="entry name" value="RPA-INTERACTING PROTEIN RPAIN"/>
    <property type="match status" value="1"/>
</dbReference>
<dbReference type="Pfam" id="PF14768">
    <property type="entry name" value="RPA_interact_C"/>
    <property type="match status" value="1"/>
</dbReference>
<gene>
    <name evidence="6" type="ORF">PV328_009071</name>
</gene>
<protein>
    <recommendedName>
        <fullName evidence="5">RPA-interacting protein C-terminal domain-containing protein</fullName>
    </recommendedName>
</protein>
<sequence length="230" mass="27067">MINNCWKKMESSNYAAKLMNKEAVDKLRHGQKNFREVLRNRCRTQMREKREELFNARRLGLTEDEEAINNTFAEIVRREISDMSITLSNDNSVNFFESTSNLMTNDDLIDIEEELMKEHEFMLREYEEMYQRESNMMNEYVEHLLKKEVICPICQLTEIKQVADGLICEGCNLKLPPKMSIDELSTVIDQRLNAHNNNCPEPPEFKATLRNNVFSIDLSCYKCPYFALVI</sequence>
<keyword evidence="2" id="KW-0863">Zinc-finger</keyword>
<proteinExistence type="predicted"/>
<evidence type="ECO:0000259" key="5">
    <source>
        <dbReference type="Pfam" id="PF14768"/>
    </source>
</evidence>
<accession>A0AA39KRW8</accession>
<keyword evidence="1" id="KW-0479">Metal-binding</keyword>
<evidence type="ECO:0000256" key="2">
    <source>
        <dbReference type="ARBA" id="ARBA00022771"/>
    </source>
</evidence>
<evidence type="ECO:0000256" key="3">
    <source>
        <dbReference type="ARBA" id="ARBA00022833"/>
    </source>
</evidence>
<keyword evidence="7" id="KW-1185">Reference proteome</keyword>
<dbReference type="GO" id="GO:0008270">
    <property type="term" value="F:zinc ion binding"/>
    <property type="evidence" value="ECO:0007669"/>
    <property type="project" value="UniProtKB-KW"/>
</dbReference>